<keyword evidence="2" id="KW-1185">Reference proteome</keyword>
<reference evidence="1 2" key="1">
    <citation type="journal article" date="2014" name="Genome Announc.">
        <title>Complete Genome Sequence of the Bovine Mastitis Pathogen Mycoplasma californicum Strain ST-6T (ATCC 33461T).</title>
        <authorList>
            <person name="Calcutt M.J."/>
            <person name="Foecking M.F."/>
            <person name="Fox L.K."/>
        </authorList>
    </citation>
    <scope>NUCLEOTIDE SEQUENCE [LARGE SCALE GENOMIC DNA]</scope>
    <source>
        <strain evidence="1 2">ST-6</strain>
    </source>
</reference>
<gene>
    <name evidence="1" type="ORF">MCFN_02850</name>
</gene>
<dbReference type="Proteomes" id="UP000027088">
    <property type="component" value="Chromosome"/>
</dbReference>
<sequence>MANDSEIFLMAIFTLQKLTSNAEKRYLFQLISLKMDTSISIDNNELSNLIEKEKEEIMEYAKKS</sequence>
<dbReference type="EMBL" id="CP007521">
    <property type="protein sequence ID" value="AIA29688.1"/>
    <property type="molecule type" value="Genomic_DNA"/>
</dbReference>
<dbReference type="KEGG" id="mcr:MCFN_02850"/>
<proteinExistence type="predicted"/>
<evidence type="ECO:0000313" key="2">
    <source>
        <dbReference type="Proteomes" id="UP000027088"/>
    </source>
</evidence>
<dbReference type="AlphaFoldDB" id="A0A059XSA7"/>
<organism evidence="1 2">
    <name type="scientific">Mycoplasmopsis californica</name>
    <dbReference type="NCBI Taxonomy" id="2113"/>
    <lineage>
        <taxon>Bacteria</taxon>
        <taxon>Bacillati</taxon>
        <taxon>Mycoplasmatota</taxon>
        <taxon>Mycoplasmoidales</taxon>
        <taxon>Metamycoplasmataceae</taxon>
        <taxon>Mycoplasmopsis</taxon>
    </lineage>
</organism>
<protein>
    <submittedName>
        <fullName evidence="1">Uncharacterized protein</fullName>
    </submittedName>
</protein>
<accession>A0A059XSA7</accession>
<name>A0A059XSA7_9BACT</name>
<evidence type="ECO:0000313" key="1">
    <source>
        <dbReference type="EMBL" id="AIA29688.1"/>
    </source>
</evidence>